<reference evidence="8 9" key="1">
    <citation type="journal article" date="2021" name="Elife">
        <title>Chloroplast acquisition without the gene transfer in kleptoplastic sea slugs, Plakobranchus ocellatus.</title>
        <authorList>
            <person name="Maeda T."/>
            <person name="Takahashi S."/>
            <person name="Yoshida T."/>
            <person name="Shimamura S."/>
            <person name="Takaki Y."/>
            <person name="Nagai Y."/>
            <person name="Toyoda A."/>
            <person name="Suzuki Y."/>
            <person name="Arimoto A."/>
            <person name="Ishii H."/>
            <person name="Satoh N."/>
            <person name="Nishiyama T."/>
            <person name="Hasebe M."/>
            <person name="Maruyama T."/>
            <person name="Minagawa J."/>
            <person name="Obokata J."/>
            <person name="Shigenobu S."/>
        </authorList>
    </citation>
    <scope>NUCLEOTIDE SEQUENCE [LARGE SCALE GENOMIC DNA]</scope>
</reference>
<dbReference type="PROSITE" id="PS00677">
    <property type="entry name" value="DAO"/>
    <property type="match status" value="1"/>
</dbReference>
<dbReference type="GO" id="GO:0019478">
    <property type="term" value="P:D-amino acid catabolic process"/>
    <property type="evidence" value="ECO:0007669"/>
    <property type="project" value="TreeGrafter"/>
</dbReference>
<feature type="domain" description="FAD dependent oxidoreductase" evidence="7">
    <location>
        <begin position="3"/>
        <end position="103"/>
    </location>
</feature>
<sequence>MFPHQDYVLMGGIREKDNWSVVPDPSIRQTILKRAQNLFPHLKHAPVVGEWVGLRPGRRSVRLQMELLRCGRSEKPLPVIHNYGHSGDGITLSWGCALEAARLVKEAVSSLKLRL</sequence>
<keyword evidence="5" id="KW-0274">FAD</keyword>
<dbReference type="GO" id="GO:0071949">
    <property type="term" value="F:FAD binding"/>
    <property type="evidence" value="ECO:0007669"/>
    <property type="project" value="InterPro"/>
</dbReference>
<evidence type="ECO:0000256" key="5">
    <source>
        <dbReference type="ARBA" id="ARBA00022827"/>
    </source>
</evidence>
<name>A0AAV4CB27_9GAST</name>
<evidence type="ECO:0000256" key="3">
    <source>
        <dbReference type="ARBA" id="ARBA00006730"/>
    </source>
</evidence>
<keyword evidence="4" id="KW-0285">Flavoprotein</keyword>
<dbReference type="InterPro" id="IPR006181">
    <property type="entry name" value="D-amino_acid_oxidase_CS"/>
</dbReference>
<evidence type="ECO:0000256" key="6">
    <source>
        <dbReference type="ARBA" id="ARBA00023002"/>
    </source>
</evidence>
<comment type="subcellular location">
    <subcellularLocation>
        <location evidence="2">Peroxisome matrix</location>
    </subcellularLocation>
</comment>
<dbReference type="Pfam" id="PF01266">
    <property type="entry name" value="DAO"/>
    <property type="match status" value="1"/>
</dbReference>
<dbReference type="Proteomes" id="UP000735302">
    <property type="component" value="Unassembled WGS sequence"/>
</dbReference>
<protein>
    <submittedName>
        <fullName evidence="8">D-aspartate oxidase</fullName>
    </submittedName>
</protein>
<gene>
    <name evidence="8" type="ORF">PoB_005520300</name>
</gene>
<dbReference type="Gene3D" id="3.40.50.720">
    <property type="entry name" value="NAD(P)-binding Rossmann-like Domain"/>
    <property type="match status" value="1"/>
</dbReference>
<accession>A0AAV4CB27</accession>
<comment type="cofactor">
    <cofactor evidence="1">
        <name>FAD</name>
        <dbReference type="ChEBI" id="CHEBI:57692"/>
    </cofactor>
</comment>
<evidence type="ECO:0000259" key="7">
    <source>
        <dbReference type="Pfam" id="PF01266"/>
    </source>
</evidence>
<dbReference type="GO" id="GO:0005782">
    <property type="term" value="C:peroxisomal matrix"/>
    <property type="evidence" value="ECO:0007669"/>
    <property type="project" value="UniProtKB-SubCell"/>
</dbReference>
<dbReference type="PANTHER" id="PTHR11530:SF11">
    <property type="entry name" value="D-ASPARTATE OXIDASE"/>
    <property type="match status" value="1"/>
</dbReference>
<keyword evidence="9" id="KW-1185">Reference proteome</keyword>
<keyword evidence="6" id="KW-0560">Oxidoreductase</keyword>
<evidence type="ECO:0000313" key="9">
    <source>
        <dbReference type="Proteomes" id="UP000735302"/>
    </source>
</evidence>
<evidence type="ECO:0000313" key="8">
    <source>
        <dbReference type="EMBL" id="GFO28698.1"/>
    </source>
</evidence>
<comment type="similarity">
    <text evidence="3">Belongs to the DAMOX/DASOX family.</text>
</comment>
<dbReference type="EMBL" id="BLXT01006082">
    <property type="protein sequence ID" value="GFO28698.1"/>
    <property type="molecule type" value="Genomic_DNA"/>
</dbReference>
<comment type="caution">
    <text evidence="8">The sequence shown here is derived from an EMBL/GenBank/DDBJ whole genome shotgun (WGS) entry which is preliminary data.</text>
</comment>
<evidence type="ECO:0000256" key="1">
    <source>
        <dbReference type="ARBA" id="ARBA00001974"/>
    </source>
</evidence>
<organism evidence="8 9">
    <name type="scientific">Plakobranchus ocellatus</name>
    <dbReference type="NCBI Taxonomy" id="259542"/>
    <lineage>
        <taxon>Eukaryota</taxon>
        <taxon>Metazoa</taxon>
        <taxon>Spiralia</taxon>
        <taxon>Lophotrochozoa</taxon>
        <taxon>Mollusca</taxon>
        <taxon>Gastropoda</taxon>
        <taxon>Heterobranchia</taxon>
        <taxon>Euthyneura</taxon>
        <taxon>Panpulmonata</taxon>
        <taxon>Sacoglossa</taxon>
        <taxon>Placobranchoidea</taxon>
        <taxon>Plakobranchidae</taxon>
        <taxon>Plakobranchus</taxon>
    </lineage>
</organism>
<dbReference type="SUPFAM" id="SSF54373">
    <property type="entry name" value="FAD-linked reductases, C-terminal domain"/>
    <property type="match status" value="1"/>
</dbReference>
<evidence type="ECO:0000256" key="2">
    <source>
        <dbReference type="ARBA" id="ARBA00004253"/>
    </source>
</evidence>
<dbReference type="InterPro" id="IPR006076">
    <property type="entry name" value="FAD-dep_OxRdtase"/>
</dbReference>
<dbReference type="InterPro" id="IPR023209">
    <property type="entry name" value="DAO"/>
</dbReference>
<evidence type="ECO:0000256" key="4">
    <source>
        <dbReference type="ARBA" id="ARBA00022630"/>
    </source>
</evidence>
<proteinExistence type="inferred from homology"/>
<dbReference type="PANTHER" id="PTHR11530">
    <property type="entry name" value="D-AMINO ACID OXIDASE"/>
    <property type="match status" value="1"/>
</dbReference>
<dbReference type="GO" id="GO:0003884">
    <property type="term" value="F:D-amino-acid oxidase activity"/>
    <property type="evidence" value="ECO:0007669"/>
    <property type="project" value="InterPro"/>
</dbReference>
<dbReference type="AlphaFoldDB" id="A0AAV4CB27"/>